<keyword evidence="3" id="KW-1185">Reference proteome</keyword>
<proteinExistence type="predicted"/>
<protein>
    <submittedName>
        <fullName evidence="2">Uncharacterized protein</fullName>
    </submittedName>
</protein>
<feature type="transmembrane region" description="Helical" evidence="1">
    <location>
        <begin position="49"/>
        <end position="68"/>
    </location>
</feature>
<keyword evidence="1" id="KW-0472">Membrane</keyword>
<keyword evidence="1" id="KW-1133">Transmembrane helix</keyword>
<evidence type="ECO:0000313" key="3">
    <source>
        <dbReference type="Proteomes" id="UP000499080"/>
    </source>
</evidence>
<dbReference type="EMBL" id="BGPR01067061">
    <property type="protein sequence ID" value="GBO41412.1"/>
    <property type="molecule type" value="Genomic_DNA"/>
</dbReference>
<keyword evidence="1" id="KW-0812">Transmembrane</keyword>
<accession>A0A4Y2X052</accession>
<comment type="caution">
    <text evidence="2">The sequence shown here is derived from an EMBL/GenBank/DDBJ whole genome shotgun (WGS) entry which is preliminary data.</text>
</comment>
<dbReference type="Proteomes" id="UP000499080">
    <property type="component" value="Unassembled WGS sequence"/>
</dbReference>
<sequence>MIQSLPHQATNAFFCDPFNAGSCIIVLEQNSQERAYCHSFSLVISVRSFITPLSLFPALTLLLSVRHFRSNEEVRRAVKNFLRSLGTDFYQDDFLKLTSRFDSVGGEYVGK</sequence>
<gene>
    <name evidence="2" type="ORF">AVEN_24602_1</name>
</gene>
<evidence type="ECO:0000313" key="2">
    <source>
        <dbReference type="EMBL" id="GBO41412.1"/>
    </source>
</evidence>
<dbReference type="AlphaFoldDB" id="A0A4Y2X052"/>
<name>A0A4Y2X052_ARAVE</name>
<dbReference type="OrthoDB" id="616263at2759"/>
<reference evidence="2 3" key="1">
    <citation type="journal article" date="2019" name="Sci. Rep.">
        <title>Orb-weaving spider Araneus ventricosus genome elucidates the spidroin gene catalogue.</title>
        <authorList>
            <person name="Kono N."/>
            <person name="Nakamura H."/>
            <person name="Ohtoshi R."/>
            <person name="Moran D.A.P."/>
            <person name="Shinohara A."/>
            <person name="Yoshida Y."/>
            <person name="Fujiwara M."/>
            <person name="Mori M."/>
            <person name="Tomita M."/>
            <person name="Arakawa K."/>
        </authorList>
    </citation>
    <scope>NUCLEOTIDE SEQUENCE [LARGE SCALE GENOMIC DNA]</scope>
</reference>
<evidence type="ECO:0000256" key="1">
    <source>
        <dbReference type="SAM" id="Phobius"/>
    </source>
</evidence>
<organism evidence="2 3">
    <name type="scientific">Araneus ventricosus</name>
    <name type="common">Orbweaver spider</name>
    <name type="synonym">Epeira ventricosa</name>
    <dbReference type="NCBI Taxonomy" id="182803"/>
    <lineage>
        <taxon>Eukaryota</taxon>
        <taxon>Metazoa</taxon>
        <taxon>Ecdysozoa</taxon>
        <taxon>Arthropoda</taxon>
        <taxon>Chelicerata</taxon>
        <taxon>Arachnida</taxon>
        <taxon>Araneae</taxon>
        <taxon>Araneomorphae</taxon>
        <taxon>Entelegynae</taxon>
        <taxon>Araneoidea</taxon>
        <taxon>Araneidae</taxon>
        <taxon>Araneus</taxon>
    </lineage>
</organism>